<keyword evidence="2" id="KW-1185">Reference proteome</keyword>
<evidence type="ECO:0000313" key="1">
    <source>
        <dbReference type="EMBL" id="MBD3847015.1"/>
    </source>
</evidence>
<proteinExistence type="predicted"/>
<organism evidence="1 2">
    <name type="scientific">Bosea spartocytisi</name>
    <dbReference type="NCBI Taxonomy" id="2773451"/>
    <lineage>
        <taxon>Bacteria</taxon>
        <taxon>Pseudomonadati</taxon>
        <taxon>Pseudomonadota</taxon>
        <taxon>Alphaproteobacteria</taxon>
        <taxon>Hyphomicrobiales</taxon>
        <taxon>Boseaceae</taxon>
        <taxon>Bosea</taxon>
    </lineage>
</organism>
<comment type="caution">
    <text evidence="1">The sequence shown here is derived from an EMBL/GenBank/DDBJ whole genome shotgun (WGS) entry which is preliminary data.</text>
</comment>
<dbReference type="RefSeq" id="WP_142022129.1">
    <property type="nucleotide sequence ID" value="NZ_JACXWY010000008.1"/>
</dbReference>
<reference evidence="1" key="1">
    <citation type="submission" date="2020-09" db="EMBL/GenBank/DDBJ databases">
        <title>Bosea spartocytisi sp. nov. a root nodule endophyte of Spartocytisus supranubius in the high mountain ecosystem fo the Teide National Park (Canary Islands, Spain).</title>
        <authorList>
            <person name="Pulido-Suarez L."/>
            <person name="Peix A."/>
            <person name="Igual J.M."/>
            <person name="Socas-Perez N."/>
            <person name="Velazquez E."/>
            <person name="Flores-Felix J.D."/>
            <person name="Leon-Barrios M."/>
        </authorList>
    </citation>
    <scope>NUCLEOTIDE SEQUENCE</scope>
    <source>
        <strain evidence="1">SSUT16</strain>
    </source>
</reference>
<sequence>MSDTPIQSRSFRFPGVLNSSELLVAEAVHARAWASLDHDGRLDPELETDAKARLGRIVLRLIGAPPASVTDLATAAVEEFKATRPTGPEA</sequence>
<name>A0A927HYY9_9HYPH</name>
<dbReference type="EMBL" id="JACXWY010000008">
    <property type="protein sequence ID" value="MBD3847015.1"/>
    <property type="molecule type" value="Genomic_DNA"/>
</dbReference>
<accession>A0A927HYY9</accession>
<dbReference type="AlphaFoldDB" id="A0A927HYY9"/>
<evidence type="ECO:0000313" key="2">
    <source>
        <dbReference type="Proteomes" id="UP000619295"/>
    </source>
</evidence>
<dbReference type="Proteomes" id="UP000619295">
    <property type="component" value="Unassembled WGS sequence"/>
</dbReference>
<gene>
    <name evidence="1" type="ORF">IED13_15005</name>
</gene>
<protein>
    <submittedName>
        <fullName evidence="1">Uncharacterized protein</fullName>
    </submittedName>
</protein>